<dbReference type="SFLD" id="SFLDS00019">
    <property type="entry name" value="Glutathione_Transferase_(cytos"/>
    <property type="match status" value="1"/>
</dbReference>
<proteinExistence type="predicted"/>
<protein>
    <recommendedName>
        <fullName evidence="5">Glutathione S-transferase</fullName>
    </recommendedName>
</protein>
<feature type="domain" description="GST C-terminal" evidence="2">
    <location>
        <begin position="86"/>
        <end position="208"/>
    </location>
</feature>
<dbReference type="SUPFAM" id="SSF52833">
    <property type="entry name" value="Thioredoxin-like"/>
    <property type="match status" value="1"/>
</dbReference>
<accession>A0A1X9NDI2</accession>
<dbReference type="SUPFAM" id="SSF47616">
    <property type="entry name" value="GST C-terminal domain-like"/>
    <property type="match status" value="1"/>
</dbReference>
<evidence type="ECO:0000259" key="2">
    <source>
        <dbReference type="PROSITE" id="PS50405"/>
    </source>
</evidence>
<dbReference type="EMBL" id="CP019343">
    <property type="protein sequence ID" value="ARN75616.1"/>
    <property type="molecule type" value="Genomic_DNA"/>
</dbReference>
<name>A0A1X9NDI2_9GAMM</name>
<dbReference type="Pfam" id="PF14497">
    <property type="entry name" value="GST_C_3"/>
    <property type="match status" value="1"/>
</dbReference>
<dbReference type="AlphaFoldDB" id="A0A1X9NDI2"/>
<evidence type="ECO:0000259" key="1">
    <source>
        <dbReference type="PROSITE" id="PS50404"/>
    </source>
</evidence>
<gene>
    <name evidence="3" type="ORF">BST96_16790</name>
</gene>
<evidence type="ECO:0008006" key="5">
    <source>
        <dbReference type="Google" id="ProtNLM"/>
    </source>
</evidence>
<dbReference type="RefSeq" id="WP_085759802.1">
    <property type="nucleotide sequence ID" value="NZ_CP019343.1"/>
</dbReference>
<sequence length="208" mass="23562">MPTLYSAVGPSARTVRMFIAEKGLKIDQQEVNVLAGENLSDEMIKLNPGKQLPFMALDDGFILAESLAICEYLDESYPEQPLMGSNAKERAETRMWCRRIDLRIMEPAIQGTKASDAYEFFKDRYFLVVSGAKELKTLSQKNLVWLEQQLGNKPYICGQRFSLADIQLFSFLDFTKSLPKELTQLNRWFDAISARPSVAASQHPSVKV</sequence>
<keyword evidence="4" id="KW-1185">Reference proteome</keyword>
<dbReference type="PROSITE" id="PS50404">
    <property type="entry name" value="GST_NTER"/>
    <property type="match status" value="1"/>
</dbReference>
<dbReference type="PANTHER" id="PTHR43968">
    <property type="match status" value="1"/>
</dbReference>
<organism evidence="3 4">
    <name type="scientific">Oceanicoccus sagamiensis</name>
    <dbReference type="NCBI Taxonomy" id="716816"/>
    <lineage>
        <taxon>Bacteria</taxon>
        <taxon>Pseudomonadati</taxon>
        <taxon>Pseudomonadota</taxon>
        <taxon>Gammaproteobacteria</taxon>
        <taxon>Cellvibrionales</taxon>
        <taxon>Spongiibacteraceae</taxon>
        <taxon>Oceanicoccus</taxon>
    </lineage>
</organism>
<dbReference type="Gene3D" id="3.40.30.10">
    <property type="entry name" value="Glutaredoxin"/>
    <property type="match status" value="1"/>
</dbReference>
<evidence type="ECO:0000313" key="3">
    <source>
        <dbReference type="EMBL" id="ARN75616.1"/>
    </source>
</evidence>
<dbReference type="OrthoDB" id="9810080at2"/>
<dbReference type="InterPro" id="IPR036282">
    <property type="entry name" value="Glutathione-S-Trfase_C_sf"/>
</dbReference>
<evidence type="ECO:0000313" key="4">
    <source>
        <dbReference type="Proteomes" id="UP000193450"/>
    </source>
</evidence>
<feature type="domain" description="GST N-terminal" evidence="1">
    <location>
        <begin position="1"/>
        <end position="81"/>
    </location>
</feature>
<dbReference type="InterPro" id="IPR040079">
    <property type="entry name" value="Glutathione_S-Trfase"/>
</dbReference>
<dbReference type="PANTHER" id="PTHR43968:SF6">
    <property type="entry name" value="GLUTATHIONE S-TRANSFERASE OMEGA"/>
    <property type="match status" value="1"/>
</dbReference>
<dbReference type="GO" id="GO:0005737">
    <property type="term" value="C:cytoplasm"/>
    <property type="evidence" value="ECO:0007669"/>
    <property type="project" value="TreeGrafter"/>
</dbReference>
<dbReference type="Gene3D" id="1.20.1050.10">
    <property type="match status" value="1"/>
</dbReference>
<dbReference type="PROSITE" id="PS50405">
    <property type="entry name" value="GST_CTER"/>
    <property type="match status" value="1"/>
</dbReference>
<dbReference type="InterPro" id="IPR004045">
    <property type="entry name" value="Glutathione_S-Trfase_N"/>
</dbReference>
<dbReference type="InterPro" id="IPR010987">
    <property type="entry name" value="Glutathione-S-Trfase_C-like"/>
</dbReference>
<dbReference type="KEGG" id="osg:BST96_16790"/>
<dbReference type="InterPro" id="IPR004046">
    <property type="entry name" value="GST_C"/>
</dbReference>
<dbReference type="STRING" id="716816.BST96_16790"/>
<dbReference type="InterPro" id="IPR050983">
    <property type="entry name" value="GST_Omega/HSP26"/>
</dbReference>
<dbReference type="SFLD" id="SFLDG00358">
    <property type="entry name" value="Main_(cytGST)"/>
    <property type="match status" value="1"/>
</dbReference>
<dbReference type="InterPro" id="IPR036249">
    <property type="entry name" value="Thioredoxin-like_sf"/>
</dbReference>
<dbReference type="Pfam" id="PF13417">
    <property type="entry name" value="GST_N_3"/>
    <property type="match status" value="1"/>
</dbReference>
<reference evidence="3 4" key="1">
    <citation type="submission" date="2016-11" db="EMBL/GenBank/DDBJ databases">
        <title>Trade-off between light-utilization and light-protection in marine flavobacteria.</title>
        <authorList>
            <person name="Kumagai Y."/>
        </authorList>
    </citation>
    <scope>NUCLEOTIDE SEQUENCE [LARGE SCALE GENOMIC DNA]</scope>
    <source>
        <strain evidence="3 4">NBRC 107125</strain>
    </source>
</reference>
<dbReference type="Proteomes" id="UP000193450">
    <property type="component" value="Chromosome"/>
</dbReference>